<dbReference type="SMART" id="SM00490">
    <property type="entry name" value="HELICc"/>
    <property type="match status" value="1"/>
</dbReference>
<protein>
    <submittedName>
        <fullName evidence="9">DEAD box RNA helicase CiRH36</fullName>
        <ecNumber evidence="9">3.6.4.13</ecNumber>
    </submittedName>
</protein>
<dbReference type="CDD" id="cd18787">
    <property type="entry name" value="SF2_C_DEAD"/>
    <property type="match status" value="1"/>
</dbReference>
<keyword evidence="2 5" id="KW-0378">Hydrolase</keyword>
<dbReference type="AlphaFoldDB" id="A0A0S1VVN4"/>
<organism evidence="9">
    <name type="scientific">Chlamydomonas sp. ICE-L</name>
    <dbReference type="NCBI Taxonomy" id="309537"/>
    <lineage>
        <taxon>Eukaryota</taxon>
        <taxon>Viridiplantae</taxon>
        <taxon>Chlorophyta</taxon>
        <taxon>core chlorophytes</taxon>
        <taxon>Chlorophyceae</taxon>
        <taxon>CS clade</taxon>
        <taxon>Chlamydomonadales</taxon>
        <taxon>Chlamydomonadaceae</taxon>
        <taxon>Chlamydomonas</taxon>
    </lineage>
</organism>
<dbReference type="InterPro" id="IPR050079">
    <property type="entry name" value="DEAD_box_RNA_helicase"/>
</dbReference>
<comment type="similarity">
    <text evidence="5">Belongs to the DEAD box helicase family.</text>
</comment>
<dbReference type="PROSITE" id="PS00039">
    <property type="entry name" value="DEAD_ATP_HELICASE"/>
    <property type="match status" value="1"/>
</dbReference>
<evidence type="ECO:0000256" key="1">
    <source>
        <dbReference type="ARBA" id="ARBA00022741"/>
    </source>
</evidence>
<dbReference type="PANTHER" id="PTHR47959">
    <property type="entry name" value="ATP-DEPENDENT RNA HELICASE RHLE-RELATED"/>
    <property type="match status" value="1"/>
</dbReference>
<dbReference type="SMART" id="SM00487">
    <property type="entry name" value="DEXDc"/>
    <property type="match status" value="1"/>
</dbReference>
<evidence type="ECO:0000256" key="6">
    <source>
        <dbReference type="SAM" id="MobiDB-lite"/>
    </source>
</evidence>
<name>A0A0S1VVN4_9CHLO</name>
<dbReference type="InterPro" id="IPR011545">
    <property type="entry name" value="DEAD/DEAH_box_helicase_dom"/>
</dbReference>
<evidence type="ECO:0000256" key="4">
    <source>
        <dbReference type="ARBA" id="ARBA00022840"/>
    </source>
</evidence>
<keyword evidence="3 5" id="KW-0347">Helicase</keyword>
<evidence type="ECO:0000313" key="9">
    <source>
        <dbReference type="EMBL" id="ALM54998.1"/>
    </source>
</evidence>
<feature type="non-terminal residue" evidence="9">
    <location>
        <position position="1"/>
    </location>
</feature>
<keyword evidence="1 5" id="KW-0547">Nucleotide-binding</keyword>
<evidence type="ECO:0000256" key="5">
    <source>
        <dbReference type="RuleBase" id="RU000492"/>
    </source>
</evidence>
<evidence type="ECO:0000259" key="7">
    <source>
        <dbReference type="PROSITE" id="PS51192"/>
    </source>
</evidence>
<dbReference type="PANTHER" id="PTHR47959:SF24">
    <property type="entry name" value="ATP-DEPENDENT RNA HELICASE"/>
    <property type="match status" value="1"/>
</dbReference>
<feature type="non-terminal residue" evidence="9">
    <location>
        <position position="544"/>
    </location>
</feature>
<dbReference type="Gene3D" id="3.40.50.300">
    <property type="entry name" value="P-loop containing nucleotide triphosphate hydrolases"/>
    <property type="match status" value="2"/>
</dbReference>
<dbReference type="PROSITE" id="PS51194">
    <property type="entry name" value="HELICASE_CTER"/>
    <property type="match status" value="1"/>
</dbReference>
<feature type="region of interest" description="Disordered" evidence="6">
    <location>
        <begin position="1"/>
        <end position="126"/>
    </location>
</feature>
<reference evidence="9" key="1">
    <citation type="journal article" date="2015" name="Extremophiles">
        <title>Transcriptome-wide analysis of DEAD-box RNA helicase gene family in an Antarctic psychrophilic alga Chlamydomonas sp. ICE-L.</title>
        <authorList>
            <person name="Liu C."/>
            <person name="Huang X."/>
        </authorList>
    </citation>
    <scope>NUCLEOTIDE SEQUENCE</scope>
</reference>
<proteinExistence type="evidence at transcript level"/>
<evidence type="ECO:0000259" key="8">
    <source>
        <dbReference type="PROSITE" id="PS51194"/>
    </source>
</evidence>
<accession>A0A0S1VVN4</accession>
<dbReference type="EC" id="3.6.4.13" evidence="9"/>
<dbReference type="InterPro" id="IPR001650">
    <property type="entry name" value="Helicase_C-like"/>
</dbReference>
<evidence type="ECO:0000256" key="2">
    <source>
        <dbReference type="ARBA" id="ARBA00022801"/>
    </source>
</evidence>
<feature type="compositionally biased region" description="Acidic residues" evidence="6">
    <location>
        <begin position="86"/>
        <end position="108"/>
    </location>
</feature>
<dbReference type="CDD" id="cd17955">
    <property type="entry name" value="DEADc_DDX49"/>
    <property type="match status" value="1"/>
</dbReference>
<feature type="domain" description="Helicase ATP-binding" evidence="7">
    <location>
        <begin position="157"/>
        <end position="331"/>
    </location>
</feature>
<dbReference type="PROSITE" id="PS51192">
    <property type="entry name" value="HELICASE_ATP_BIND_1"/>
    <property type="match status" value="1"/>
</dbReference>
<dbReference type="GO" id="GO:0003676">
    <property type="term" value="F:nucleic acid binding"/>
    <property type="evidence" value="ECO:0007669"/>
    <property type="project" value="InterPro"/>
</dbReference>
<sequence>MDGADDDNIAFFAKPKKQKSGKAAMSAVTTAQTPKPIQKLAQAAVEVANPSQPPEQTPSSPSQAKLKRTHGEVEGSEDGSGLEKGEGEEEDEEKDNEEEEEEEGDEAPGTDAAERSKEEASTSQMTTFKQIGVSDWLSSVCTSLGMAIPTQVQQGCIPAVLEGKDVIGLAQTGSGKTAAFALPILQKLAADPYGVFAVVLTPTRELAIQIVEQFRALGAGMSLKECVVIGGVDMQAQAKNLAKRPHVVIATPGRLKGLMDADNDLLKTFNRAKFLVMDEADRLLDPSFEGALRTVLGALTLETRQTLLFSATMTKSLIKLQKAALRDAYIFKAYEGLKTADRLTEQYLFLPSKVKEVYLAYVLNTLLPERNIRSAIIFVNTCKGCAMISSLLEELGVSCAALYSGKSQKQRLASLHRFKSEMVPLLIATDVASRGLDIPTVDLVINYDLPILSRDYVHRVGRTARAGRSGWSLSLVTQHDIELVHSIEELLGRQLDELKLDEAEVLTGITKVYSAKRAAMMKVAEEEGINLKKNTKLRRLAKSL</sequence>
<dbReference type="EMBL" id="KP718780">
    <property type="protein sequence ID" value="ALM54998.1"/>
    <property type="molecule type" value="mRNA"/>
</dbReference>
<dbReference type="GO" id="GO:0005829">
    <property type="term" value="C:cytosol"/>
    <property type="evidence" value="ECO:0007669"/>
    <property type="project" value="TreeGrafter"/>
</dbReference>
<dbReference type="InterPro" id="IPR014001">
    <property type="entry name" value="Helicase_ATP-bd"/>
</dbReference>
<keyword evidence="4 5" id="KW-0067">ATP-binding</keyword>
<dbReference type="Pfam" id="PF00271">
    <property type="entry name" value="Helicase_C"/>
    <property type="match status" value="1"/>
</dbReference>
<dbReference type="Pfam" id="PF00270">
    <property type="entry name" value="DEAD"/>
    <property type="match status" value="1"/>
</dbReference>
<dbReference type="InterPro" id="IPR000629">
    <property type="entry name" value="RNA-helicase_DEAD-box_CS"/>
</dbReference>
<dbReference type="InterPro" id="IPR027417">
    <property type="entry name" value="P-loop_NTPase"/>
</dbReference>
<dbReference type="GO" id="GO:0016787">
    <property type="term" value="F:hydrolase activity"/>
    <property type="evidence" value="ECO:0007669"/>
    <property type="project" value="UniProtKB-KW"/>
</dbReference>
<dbReference type="GO" id="GO:0005524">
    <property type="term" value="F:ATP binding"/>
    <property type="evidence" value="ECO:0007669"/>
    <property type="project" value="UniProtKB-KW"/>
</dbReference>
<evidence type="ECO:0000256" key="3">
    <source>
        <dbReference type="ARBA" id="ARBA00022806"/>
    </source>
</evidence>
<dbReference type="GO" id="GO:0003724">
    <property type="term" value="F:RNA helicase activity"/>
    <property type="evidence" value="ECO:0007669"/>
    <property type="project" value="UniProtKB-EC"/>
</dbReference>
<feature type="domain" description="Helicase C-terminal" evidence="8">
    <location>
        <begin position="342"/>
        <end position="506"/>
    </location>
</feature>
<dbReference type="SUPFAM" id="SSF52540">
    <property type="entry name" value="P-loop containing nucleoside triphosphate hydrolases"/>
    <property type="match status" value="1"/>
</dbReference>